<reference evidence="1 2" key="1">
    <citation type="journal article" date="2016" name="BMC Genomics">
        <title>Type VI secretion systems of human gut Bacteroidales segregate into three genetic architectures, two of which are contained on mobile genetic elements.</title>
        <authorList>
            <person name="Coyne M.J."/>
            <person name="Roelofs K.G."/>
            <person name="Comstock L.E."/>
        </authorList>
    </citation>
    <scope>NUCLEOTIDE SEQUENCE [LARGE SCALE GENOMIC DNA]</scope>
    <source>
        <strain evidence="1 2">CL09T03C01</strain>
    </source>
</reference>
<gene>
    <name evidence="1" type="ORF">AA415_00929</name>
</gene>
<keyword evidence="1" id="KW-0418">Kinase</keyword>
<dbReference type="GO" id="GO:0016301">
    <property type="term" value="F:kinase activity"/>
    <property type="evidence" value="ECO:0007669"/>
    <property type="project" value="UniProtKB-KW"/>
</dbReference>
<organism evidence="1 2">
    <name type="scientific">Bacteroides stercoris</name>
    <dbReference type="NCBI Taxonomy" id="46506"/>
    <lineage>
        <taxon>Bacteria</taxon>
        <taxon>Pseudomonadati</taxon>
        <taxon>Bacteroidota</taxon>
        <taxon>Bacteroidia</taxon>
        <taxon>Bacteroidales</taxon>
        <taxon>Bacteroidaceae</taxon>
        <taxon>Bacteroides</taxon>
    </lineage>
</organism>
<dbReference type="PATRIC" id="fig|46506.5.peg.1001"/>
<proteinExistence type="predicted"/>
<comment type="caution">
    <text evidence="1">The sequence shown here is derived from an EMBL/GenBank/DDBJ whole genome shotgun (WGS) entry which is preliminary data.</text>
</comment>
<evidence type="ECO:0000313" key="1">
    <source>
        <dbReference type="EMBL" id="KWR56619.1"/>
    </source>
</evidence>
<dbReference type="Gene3D" id="3.40.50.300">
    <property type="entry name" value="P-loop containing nucleotide triphosphate hydrolases"/>
    <property type="match status" value="1"/>
</dbReference>
<name>A0A120A3C4_BACSE</name>
<keyword evidence="2" id="KW-1185">Reference proteome</keyword>
<dbReference type="EMBL" id="LRGC01000003">
    <property type="protein sequence ID" value="KWR56619.1"/>
    <property type="molecule type" value="Genomic_DNA"/>
</dbReference>
<evidence type="ECO:0000313" key="2">
    <source>
        <dbReference type="Proteomes" id="UP000056419"/>
    </source>
</evidence>
<dbReference type="SUPFAM" id="SSF52540">
    <property type="entry name" value="P-loop containing nucleoside triphosphate hydrolases"/>
    <property type="match status" value="1"/>
</dbReference>
<dbReference type="STRING" id="46506.AA415_00929"/>
<dbReference type="AlphaFoldDB" id="A0A120A3C4"/>
<sequence>MDNKFIVNIGRQLGSGGREIGEKLAARLGIDFYDKELINLASEESGLCREFFEKADEKASQGIIGGLFGMRFPFISDGAMPAANCLSNDALFKVQSDVIRKLASEKSCLFVGRCADYILRDNPRCVNIFISASREDRIARLCRLHSISESAAEEKMNKADKRRAEYYNYYSYKTWGAAATYHLCVDSSVLGMDETVGYIEEFVRKKLKLYE</sequence>
<keyword evidence="1" id="KW-0808">Transferase</keyword>
<protein>
    <submittedName>
        <fullName evidence="1">Cytidylate kinase</fullName>
    </submittedName>
</protein>
<accession>A0A120A3C4</accession>
<dbReference type="Pfam" id="PF13189">
    <property type="entry name" value="Cytidylate_kin2"/>
    <property type="match status" value="1"/>
</dbReference>
<dbReference type="InterPro" id="IPR027417">
    <property type="entry name" value="P-loop_NTPase"/>
</dbReference>
<dbReference type="RefSeq" id="WP_060385407.1">
    <property type="nucleotide sequence ID" value="NZ_LRGC01000003.1"/>
</dbReference>
<dbReference type="Proteomes" id="UP000056419">
    <property type="component" value="Unassembled WGS sequence"/>
</dbReference>